<feature type="non-terminal residue" evidence="2">
    <location>
        <position position="271"/>
    </location>
</feature>
<reference evidence="2" key="2">
    <citation type="submission" date="2016-05" db="EMBL/GenBank/DDBJ databases">
        <title>Comparative analysis highlights variable genome content of wheat rusts and divergence of the mating loci.</title>
        <authorList>
            <person name="Cuomo C.A."/>
            <person name="Bakkeren G."/>
            <person name="Szabo L."/>
            <person name="Khalil H."/>
            <person name="Joly D."/>
            <person name="Goldberg J."/>
            <person name="Young S."/>
            <person name="Zeng Q."/>
            <person name="Fellers J."/>
        </authorList>
    </citation>
    <scope>NUCLEOTIDE SEQUENCE [LARGE SCALE GENOMIC DNA]</scope>
    <source>
        <strain evidence="2">1-1 BBBD Race 1</strain>
    </source>
</reference>
<sequence>MMTDQTPREHQAENSEPSLSQSELEKKSERLHIHDDDRKDFTSFCQRAGLPTAFGYLNLLEHLFEILNAGRNDRLTLINFATGRTIQPWRNTVFLWMAEDDQLRQDKLMQLALMRRYPQLYDSEKIDTAAKIRALESPLVVGETILRSIIEPPILALDVVQKGFNSEYVGHDEIVTPTIEALETWTSAWSPDIYFAPYTCIVGPSMMGKSRLLKEIAKEVCVIYICLRPKDSTGEPPRSQLATEMLDTNSSEHHYNALIAAMLHVASDFFK</sequence>
<dbReference type="PANTHER" id="PTHR33266:SF1">
    <property type="entry name" value="F-BOX DOMAIN-CONTAINING PROTEIN"/>
    <property type="match status" value="1"/>
</dbReference>
<evidence type="ECO:0000313" key="3">
    <source>
        <dbReference type="EnsemblFungi" id="PTTG_30676-t43_1-p1"/>
    </source>
</evidence>
<dbReference type="EnsemblFungi" id="PTTG_30676-t43_1">
    <property type="protein sequence ID" value="PTTG_30676-t43_1-p1"/>
    <property type="gene ID" value="PTTG_30676"/>
</dbReference>
<evidence type="ECO:0000313" key="4">
    <source>
        <dbReference type="Proteomes" id="UP000005240"/>
    </source>
</evidence>
<name>A0A180FXS6_PUCT1</name>
<dbReference type="VEuPathDB" id="FungiDB:PTTG_30676"/>
<feature type="region of interest" description="Disordered" evidence="1">
    <location>
        <begin position="1"/>
        <end position="26"/>
    </location>
</feature>
<gene>
    <name evidence="2" type="ORF">PTTG_30676</name>
</gene>
<dbReference type="OrthoDB" id="2507187at2759"/>
<evidence type="ECO:0000256" key="1">
    <source>
        <dbReference type="SAM" id="MobiDB-lite"/>
    </source>
</evidence>
<feature type="compositionally biased region" description="Basic and acidic residues" evidence="1">
    <location>
        <begin position="1"/>
        <end position="13"/>
    </location>
</feature>
<organism evidence="2">
    <name type="scientific">Puccinia triticina (isolate 1-1 / race 1 (BBBD))</name>
    <name type="common">Brown leaf rust fungus</name>
    <dbReference type="NCBI Taxonomy" id="630390"/>
    <lineage>
        <taxon>Eukaryota</taxon>
        <taxon>Fungi</taxon>
        <taxon>Dikarya</taxon>
        <taxon>Basidiomycota</taxon>
        <taxon>Pucciniomycotina</taxon>
        <taxon>Pucciniomycetes</taxon>
        <taxon>Pucciniales</taxon>
        <taxon>Pucciniaceae</taxon>
        <taxon>Puccinia</taxon>
    </lineage>
</organism>
<proteinExistence type="predicted"/>
<reference evidence="2" key="1">
    <citation type="submission" date="2009-11" db="EMBL/GenBank/DDBJ databases">
        <authorList>
            <consortium name="The Broad Institute Genome Sequencing Platform"/>
            <person name="Ward D."/>
            <person name="Feldgarden M."/>
            <person name="Earl A."/>
            <person name="Young S.K."/>
            <person name="Zeng Q."/>
            <person name="Koehrsen M."/>
            <person name="Alvarado L."/>
            <person name="Berlin A."/>
            <person name="Bochicchio J."/>
            <person name="Borenstein D."/>
            <person name="Chapman S.B."/>
            <person name="Chen Z."/>
            <person name="Engels R."/>
            <person name="Freedman E."/>
            <person name="Gellesch M."/>
            <person name="Goldberg J."/>
            <person name="Griggs A."/>
            <person name="Gujja S."/>
            <person name="Heilman E."/>
            <person name="Heiman D."/>
            <person name="Hepburn T."/>
            <person name="Howarth C."/>
            <person name="Jen D."/>
            <person name="Larson L."/>
            <person name="Lewis B."/>
            <person name="Mehta T."/>
            <person name="Park D."/>
            <person name="Pearson M."/>
            <person name="Roberts A."/>
            <person name="Saif S."/>
            <person name="Shea T."/>
            <person name="Shenoy N."/>
            <person name="Sisk P."/>
            <person name="Stolte C."/>
            <person name="Sykes S."/>
            <person name="Thomson T."/>
            <person name="Walk T."/>
            <person name="White J."/>
            <person name="Yandava C."/>
            <person name="Izard J."/>
            <person name="Baranova O.V."/>
            <person name="Blanton J.M."/>
            <person name="Tanner A.C."/>
            <person name="Dewhirst F.E."/>
            <person name="Haas B."/>
            <person name="Nusbaum C."/>
            <person name="Birren B."/>
        </authorList>
    </citation>
    <scope>NUCLEOTIDE SEQUENCE [LARGE SCALE GENOMIC DNA]</scope>
    <source>
        <strain evidence="2">1-1 BBBD Race 1</strain>
    </source>
</reference>
<dbReference type="EMBL" id="ADAS02005783">
    <property type="protein sequence ID" value="OAV85234.1"/>
    <property type="molecule type" value="Genomic_DNA"/>
</dbReference>
<protein>
    <submittedName>
        <fullName evidence="2 3">Uncharacterized protein</fullName>
    </submittedName>
</protein>
<dbReference type="Proteomes" id="UP000005240">
    <property type="component" value="Unassembled WGS sequence"/>
</dbReference>
<accession>A0A180FXS6</accession>
<reference evidence="3" key="4">
    <citation type="submission" date="2025-05" db="UniProtKB">
        <authorList>
            <consortium name="EnsemblFungi"/>
        </authorList>
    </citation>
    <scope>IDENTIFICATION</scope>
    <source>
        <strain evidence="3">isolate 1-1 / race 1 (BBBD)</strain>
    </source>
</reference>
<keyword evidence="4" id="KW-1185">Reference proteome</keyword>
<dbReference type="PANTHER" id="PTHR33266">
    <property type="entry name" value="CHROMOSOME 15, WHOLE GENOME SHOTGUN SEQUENCE"/>
    <property type="match status" value="1"/>
</dbReference>
<dbReference type="AlphaFoldDB" id="A0A180FXS6"/>
<reference evidence="3 4" key="3">
    <citation type="journal article" date="2017" name="G3 (Bethesda)">
        <title>Comparative analysis highlights variable genome content of wheat rusts and divergence of the mating loci.</title>
        <authorList>
            <person name="Cuomo C.A."/>
            <person name="Bakkeren G."/>
            <person name="Khalil H.B."/>
            <person name="Panwar V."/>
            <person name="Joly D."/>
            <person name="Linning R."/>
            <person name="Sakthikumar S."/>
            <person name="Song X."/>
            <person name="Adiconis X."/>
            <person name="Fan L."/>
            <person name="Goldberg J.M."/>
            <person name="Levin J.Z."/>
            <person name="Young S."/>
            <person name="Zeng Q."/>
            <person name="Anikster Y."/>
            <person name="Bruce M."/>
            <person name="Wang M."/>
            <person name="Yin C."/>
            <person name="McCallum B."/>
            <person name="Szabo L.J."/>
            <person name="Hulbert S."/>
            <person name="Chen X."/>
            <person name="Fellers J.P."/>
        </authorList>
    </citation>
    <scope>NUCLEOTIDE SEQUENCE</scope>
    <source>
        <strain evidence="4">Isolate 1-1 / race 1 (BBBD)</strain>
        <strain evidence="3">isolate 1-1 / race 1 (BBBD)</strain>
    </source>
</reference>
<evidence type="ECO:0000313" key="2">
    <source>
        <dbReference type="EMBL" id="OAV85234.1"/>
    </source>
</evidence>
<dbReference type="STRING" id="630390.A0A180FXS6"/>